<dbReference type="SUPFAM" id="SSF50475">
    <property type="entry name" value="FMN-binding split barrel"/>
    <property type="match status" value="1"/>
</dbReference>
<dbReference type="InterPro" id="IPR012349">
    <property type="entry name" value="Split_barrel_FMN-bd"/>
</dbReference>
<reference evidence="1 2" key="1">
    <citation type="journal article" date="2019" name="Int. J. Syst. Evol. Microbiol.">
        <title>The Global Catalogue of Microorganisms (GCM) 10K type strain sequencing project: providing services to taxonomists for standard genome sequencing and annotation.</title>
        <authorList>
            <consortium name="The Broad Institute Genomics Platform"/>
            <consortium name="The Broad Institute Genome Sequencing Center for Infectious Disease"/>
            <person name="Wu L."/>
            <person name="Ma J."/>
        </authorList>
    </citation>
    <scope>NUCLEOTIDE SEQUENCE [LARGE SCALE GENOMIC DNA]</scope>
    <source>
        <strain evidence="1 2">JCM 13022</strain>
    </source>
</reference>
<dbReference type="EMBL" id="BAAALM010000008">
    <property type="protein sequence ID" value="GAA1205663.1"/>
    <property type="molecule type" value="Genomic_DNA"/>
</dbReference>
<evidence type="ECO:0000313" key="2">
    <source>
        <dbReference type="Proteomes" id="UP001500467"/>
    </source>
</evidence>
<name>A0ABN1VCQ9_9PSEU</name>
<dbReference type="Gene3D" id="2.30.110.10">
    <property type="entry name" value="Electron Transport, Fmn-binding Protein, Chain A"/>
    <property type="match status" value="1"/>
</dbReference>
<evidence type="ECO:0000313" key="1">
    <source>
        <dbReference type="EMBL" id="GAA1205663.1"/>
    </source>
</evidence>
<protein>
    <recommendedName>
        <fullName evidence="3">Pyridoxamine 5'-phosphate oxidase</fullName>
    </recommendedName>
</protein>
<gene>
    <name evidence="1" type="ORF">GCM10009675_25690</name>
</gene>
<sequence>MGYRIDRNRGTIDIGGYNLARTRKFRNVRGNPHVCLVVDDLASVDPRSPATSRDILRITPLWIGSWGLDEDNPGIHVRRATGEPVA</sequence>
<keyword evidence="2" id="KW-1185">Reference proteome</keyword>
<evidence type="ECO:0008006" key="3">
    <source>
        <dbReference type="Google" id="ProtNLM"/>
    </source>
</evidence>
<dbReference type="Proteomes" id="UP001500467">
    <property type="component" value="Unassembled WGS sequence"/>
</dbReference>
<proteinExistence type="predicted"/>
<comment type="caution">
    <text evidence="1">The sequence shown here is derived from an EMBL/GenBank/DDBJ whole genome shotgun (WGS) entry which is preliminary data.</text>
</comment>
<accession>A0ABN1VCQ9</accession>
<organism evidence="1 2">
    <name type="scientific">Prauserella alba</name>
    <dbReference type="NCBI Taxonomy" id="176898"/>
    <lineage>
        <taxon>Bacteria</taxon>
        <taxon>Bacillati</taxon>
        <taxon>Actinomycetota</taxon>
        <taxon>Actinomycetes</taxon>
        <taxon>Pseudonocardiales</taxon>
        <taxon>Pseudonocardiaceae</taxon>
        <taxon>Prauserella</taxon>
    </lineage>
</organism>
<dbReference type="RefSeq" id="WP_253858192.1">
    <property type="nucleotide sequence ID" value="NZ_BAAALM010000008.1"/>
</dbReference>